<evidence type="ECO:0000313" key="5">
    <source>
        <dbReference type="Proteomes" id="UP001165090"/>
    </source>
</evidence>
<keyword evidence="5" id="KW-1185">Reference proteome</keyword>
<dbReference type="SMART" id="SM00184">
    <property type="entry name" value="RING"/>
    <property type="match status" value="1"/>
</dbReference>
<dbReference type="Proteomes" id="UP001165090">
    <property type="component" value="Unassembled WGS sequence"/>
</dbReference>
<feature type="domain" description="RING-type" evidence="3">
    <location>
        <begin position="434"/>
        <end position="473"/>
    </location>
</feature>
<dbReference type="Pfam" id="PF13920">
    <property type="entry name" value="zf-C3HC4_3"/>
    <property type="match status" value="1"/>
</dbReference>
<organism evidence="4 5">
    <name type="scientific">Volvox africanus</name>
    <dbReference type="NCBI Taxonomy" id="51714"/>
    <lineage>
        <taxon>Eukaryota</taxon>
        <taxon>Viridiplantae</taxon>
        <taxon>Chlorophyta</taxon>
        <taxon>core chlorophytes</taxon>
        <taxon>Chlorophyceae</taxon>
        <taxon>CS clade</taxon>
        <taxon>Chlamydomonadales</taxon>
        <taxon>Volvocaceae</taxon>
        <taxon>Volvox</taxon>
    </lineage>
</organism>
<reference evidence="4 5" key="1">
    <citation type="journal article" date="2023" name="IScience">
        <title>Expanded male sex-determining region conserved during the evolution of homothallism in the green alga Volvox.</title>
        <authorList>
            <person name="Yamamoto K."/>
            <person name="Matsuzaki R."/>
            <person name="Mahakham W."/>
            <person name="Heman W."/>
            <person name="Sekimoto H."/>
            <person name="Kawachi M."/>
            <person name="Minakuchi Y."/>
            <person name="Toyoda A."/>
            <person name="Nozaki H."/>
        </authorList>
    </citation>
    <scope>NUCLEOTIDE SEQUENCE [LARGE SCALE GENOMIC DNA]</scope>
    <source>
        <strain evidence="4 5">NIES-4468</strain>
    </source>
</reference>
<comment type="caution">
    <text evidence="4">The sequence shown here is derived from an EMBL/GenBank/DDBJ whole genome shotgun (WGS) entry which is preliminary data.</text>
</comment>
<accession>A0ABQ5SL01</accession>
<evidence type="ECO:0000256" key="1">
    <source>
        <dbReference type="PROSITE-ProRule" id="PRU00175"/>
    </source>
</evidence>
<protein>
    <recommendedName>
        <fullName evidence="3">RING-type domain-containing protein</fullName>
    </recommendedName>
</protein>
<feature type="compositionally biased region" description="Pro residues" evidence="2">
    <location>
        <begin position="106"/>
        <end position="130"/>
    </location>
</feature>
<keyword evidence="1" id="KW-0863">Zinc-finger</keyword>
<feature type="region of interest" description="Disordered" evidence="2">
    <location>
        <begin position="98"/>
        <end position="132"/>
    </location>
</feature>
<dbReference type="EMBL" id="BSDZ01000094">
    <property type="protein sequence ID" value="GLI70469.1"/>
    <property type="molecule type" value="Genomic_DNA"/>
</dbReference>
<feature type="region of interest" description="Disordered" evidence="2">
    <location>
        <begin position="1"/>
        <end position="71"/>
    </location>
</feature>
<feature type="region of interest" description="Disordered" evidence="2">
    <location>
        <begin position="249"/>
        <end position="268"/>
    </location>
</feature>
<dbReference type="SUPFAM" id="SSF57850">
    <property type="entry name" value="RING/U-box"/>
    <property type="match status" value="1"/>
</dbReference>
<dbReference type="InterPro" id="IPR013083">
    <property type="entry name" value="Znf_RING/FYVE/PHD"/>
</dbReference>
<dbReference type="PANTHER" id="PTHR22696:SF1">
    <property type="entry name" value="E3 UBIQUITIN-PROTEIN LIGASE RNF26"/>
    <property type="match status" value="1"/>
</dbReference>
<evidence type="ECO:0000259" key="3">
    <source>
        <dbReference type="PROSITE" id="PS50089"/>
    </source>
</evidence>
<evidence type="ECO:0000313" key="4">
    <source>
        <dbReference type="EMBL" id="GLI70469.1"/>
    </source>
</evidence>
<dbReference type="PROSITE" id="PS50089">
    <property type="entry name" value="ZF_RING_2"/>
    <property type="match status" value="1"/>
</dbReference>
<dbReference type="Gene3D" id="3.30.40.10">
    <property type="entry name" value="Zinc/RING finger domain, C3HC4 (zinc finger)"/>
    <property type="match status" value="1"/>
</dbReference>
<feature type="compositionally biased region" description="Basic and acidic residues" evidence="2">
    <location>
        <begin position="31"/>
        <end position="55"/>
    </location>
</feature>
<sequence>MPKPQKAKTSLAEMLAKHREPPRNDWSNGRRGADANRRYDDDGFPKNDPEGFKSDLEEEDAGGPGAGGAFAILASLSGGGAEDDDWIAVAAKQKKKVAAPAAGPAPGAPRRPTAPSPPAVRPVGPIPAVNPPRTLGVEGGVLGSAAGPSRAPYSLAQGTTAVLRPARSQSHDAEGRPVSDTYYQMFQKVHRDTSGNVYMRFHKTDVVMVRPSGDVVLTSGGYRTRTTFLSVQQALQPLGLTVHSSLGGDGRGEWSVGGPDGSRTPWEDGMVVPASDEADRGRGQRLLAAYNVGTPSVSADIAARAPAPAPALMTAVPSPSAARAPVVVPAQAPISTSTWSYRSAAGISKAPAYASHIRPPTAAAGPLAVAPSPIQVPVPVPTARTAESISELQQVLNAALAIKDETSGRTSGDSIPYILRANDNGAELDDEHACIACMAALKTTLLIPCGHMVMCGPCAAQVLERSGVCPMCREQVISQVTVT</sequence>
<dbReference type="PANTHER" id="PTHR22696">
    <property type="entry name" value="E3 UBIQUITIN-PROTEIN LIGASE RNF26"/>
    <property type="match status" value="1"/>
</dbReference>
<dbReference type="InterPro" id="IPR001841">
    <property type="entry name" value="Znf_RING"/>
</dbReference>
<proteinExistence type="predicted"/>
<name>A0ABQ5SL01_9CHLO</name>
<keyword evidence="1" id="KW-0862">Zinc</keyword>
<gene>
    <name evidence="4" type="ORF">VaNZ11_015379</name>
</gene>
<evidence type="ECO:0000256" key="2">
    <source>
        <dbReference type="SAM" id="MobiDB-lite"/>
    </source>
</evidence>
<keyword evidence="1" id="KW-0479">Metal-binding</keyword>